<keyword evidence="1" id="KW-0812">Transmembrane</keyword>
<evidence type="ECO:0000313" key="3">
    <source>
        <dbReference type="Proteomes" id="UP001489004"/>
    </source>
</evidence>
<organism evidence="2 3">
    <name type="scientific">[Myrmecia] bisecta</name>
    <dbReference type="NCBI Taxonomy" id="41462"/>
    <lineage>
        <taxon>Eukaryota</taxon>
        <taxon>Viridiplantae</taxon>
        <taxon>Chlorophyta</taxon>
        <taxon>core chlorophytes</taxon>
        <taxon>Trebouxiophyceae</taxon>
        <taxon>Trebouxiales</taxon>
        <taxon>Trebouxiaceae</taxon>
        <taxon>Myrmecia</taxon>
    </lineage>
</organism>
<dbReference type="PANTHER" id="PTHR33219">
    <property type="entry name" value="YLMG HOMOLOG PROTEIN 2, CHLOROPLASTIC"/>
    <property type="match status" value="1"/>
</dbReference>
<keyword evidence="3" id="KW-1185">Reference proteome</keyword>
<name>A0AAW1PUS3_9CHLO</name>
<evidence type="ECO:0000256" key="1">
    <source>
        <dbReference type="SAM" id="Phobius"/>
    </source>
</evidence>
<proteinExistence type="predicted"/>
<dbReference type="InterPro" id="IPR003425">
    <property type="entry name" value="CCB3/YggT"/>
</dbReference>
<dbReference type="Proteomes" id="UP001489004">
    <property type="component" value="Unassembled WGS sequence"/>
</dbReference>
<protein>
    <submittedName>
        <fullName evidence="2">Uncharacterized protein</fullName>
    </submittedName>
</protein>
<gene>
    <name evidence="2" type="ORF">WJX72_008177</name>
</gene>
<accession>A0AAW1PUS3</accession>
<keyword evidence="1" id="KW-1133">Transmembrane helix</keyword>
<keyword evidence="1" id="KW-0472">Membrane</keyword>
<feature type="transmembrane region" description="Helical" evidence="1">
    <location>
        <begin position="120"/>
        <end position="141"/>
    </location>
</feature>
<dbReference type="AlphaFoldDB" id="A0AAW1PUS3"/>
<reference evidence="2 3" key="1">
    <citation type="journal article" date="2024" name="Nat. Commun.">
        <title>Phylogenomics reveals the evolutionary origins of lichenization in chlorophyte algae.</title>
        <authorList>
            <person name="Puginier C."/>
            <person name="Libourel C."/>
            <person name="Otte J."/>
            <person name="Skaloud P."/>
            <person name="Haon M."/>
            <person name="Grisel S."/>
            <person name="Petersen M."/>
            <person name="Berrin J.G."/>
            <person name="Delaux P.M."/>
            <person name="Dal Grande F."/>
            <person name="Keller J."/>
        </authorList>
    </citation>
    <scope>NUCLEOTIDE SEQUENCE [LARGE SCALE GENOMIC DNA]</scope>
    <source>
        <strain evidence="2 3">SAG 2043</strain>
    </source>
</reference>
<dbReference type="Pfam" id="PF02325">
    <property type="entry name" value="CCB3_YggT"/>
    <property type="match status" value="1"/>
</dbReference>
<feature type="transmembrane region" description="Helical" evidence="1">
    <location>
        <begin position="147"/>
        <end position="169"/>
    </location>
</feature>
<dbReference type="GO" id="GO:0016020">
    <property type="term" value="C:membrane"/>
    <property type="evidence" value="ECO:0007669"/>
    <property type="project" value="InterPro"/>
</dbReference>
<feature type="transmembrane region" description="Helical" evidence="1">
    <location>
        <begin position="190"/>
        <end position="214"/>
    </location>
</feature>
<dbReference type="PANTHER" id="PTHR33219:SF14">
    <property type="entry name" value="PROTEIN COFACTOR ASSEMBLY OF COMPLEX C SUBUNIT B CCB3, CHLOROPLASTIC-RELATED"/>
    <property type="match status" value="1"/>
</dbReference>
<evidence type="ECO:0000313" key="2">
    <source>
        <dbReference type="EMBL" id="KAK9811677.1"/>
    </source>
</evidence>
<dbReference type="GO" id="GO:0010020">
    <property type="term" value="P:chloroplast fission"/>
    <property type="evidence" value="ECO:0007669"/>
    <property type="project" value="TreeGrafter"/>
</dbReference>
<comment type="caution">
    <text evidence="2">The sequence shown here is derived from an EMBL/GenBank/DDBJ whole genome shotgun (WGS) entry which is preliminary data.</text>
</comment>
<dbReference type="EMBL" id="JALJOR010000009">
    <property type="protein sequence ID" value="KAK9811677.1"/>
    <property type="molecule type" value="Genomic_DNA"/>
</dbReference>
<sequence length="226" mass="24983">MRLTQQARPLQGAPLRMTSMPQRSVAMHRPAFRAQQRPSSLRCVASTSAHAAQHGQHSSRVSLPAALQPLQALANSLTAVWTTAVERLGQAVQAALPAPEQIDSQALQAQIKYAYKHVRVMAAVAPFAVTTGSTNTFLLITKTVGQFIKLYLLLLFLRVLLSWFPAFNWERQPWLALRQVTDPYLNLFRGLVPPLLGTIDFTPLFGFLILQFLAGALDVGADDDIW</sequence>